<keyword evidence="3" id="KW-0067">ATP-binding</keyword>
<sequence>MLGAKKVFDNETCPPQLLDVGNQIAASCCGLPLAVVVVAGILSSMDREKSTWENVGGILASYIFGEKNNSTMQILELSYKHLPDHLKPCFLILEHREIPIRKLKRLWIAERFIRKHERKSLESVAEEYLMELIGKSLIIVTGKRSDGGVKINYSIYGKHQRMYAPLHSVSLNPIYNASHLILGRYGRHVRSFIGYLLMPPLNVVSTELLKSLGLLEYKLWRLGCKVSISSSLLKLAKLRYLEAREATFNEDCNSTQMVINNLIYLSTVCIFDFKDEEMLKCSTHLRKLKCICKPLLMDDEGILSYRYPDLRFLTHLESLKMTANSYKDVKAENINFPLNIKKLSLSWLRNDVDYWGIVKP</sequence>
<dbReference type="EMBL" id="WHWC01000010">
    <property type="protein sequence ID" value="KAG8374718.1"/>
    <property type="molecule type" value="Genomic_DNA"/>
</dbReference>
<comment type="caution">
    <text evidence="5">The sequence shown here is derived from an EMBL/GenBank/DDBJ whole genome shotgun (WGS) entry which is preliminary data.</text>
</comment>
<comment type="similarity">
    <text evidence="1">Belongs to the disease resistance NB-LRR family.</text>
</comment>
<dbReference type="Gene3D" id="1.10.10.10">
    <property type="entry name" value="Winged helix-like DNA-binding domain superfamily/Winged helix DNA-binding domain"/>
    <property type="match status" value="1"/>
</dbReference>
<proteinExistence type="inferred from homology"/>
<name>A0AAV6WWZ3_9LAMI</name>
<accession>A0AAV6WWZ3</accession>
<dbReference type="Proteomes" id="UP000826271">
    <property type="component" value="Unassembled WGS sequence"/>
</dbReference>
<evidence type="ECO:0000259" key="4">
    <source>
        <dbReference type="Pfam" id="PF23559"/>
    </source>
</evidence>
<evidence type="ECO:0000256" key="1">
    <source>
        <dbReference type="ARBA" id="ARBA00008894"/>
    </source>
</evidence>
<dbReference type="GO" id="GO:0043531">
    <property type="term" value="F:ADP binding"/>
    <property type="evidence" value="ECO:0007669"/>
    <property type="project" value="InterPro"/>
</dbReference>
<gene>
    <name evidence="5" type="ORF">BUALT_Bualt10G0025100</name>
</gene>
<dbReference type="PANTHER" id="PTHR23155">
    <property type="entry name" value="DISEASE RESISTANCE PROTEIN RP"/>
    <property type="match status" value="1"/>
</dbReference>
<dbReference type="Pfam" id="PF23559">
    <property type="entry name" value="WHD_DRP"/>
    <property type="match status" value="1"/>
</dbReference>
<dbReference type="InterPro" id="IPR044974">
    <property type="entry name" value="Disease_R_plants"/>
</dbReference>
<dbReference type="PANTHER" id="PTHR23155:SF1228">
    <property type="entry name" value="NB-ARC DOMAIN CONTAINING PROTEIN, EXPRESSED"/>
    <property type="match status" value="1"/>
</dbReference>
<feature type="domain" description="Disease resistance protein winged helix" evidence="4">
    <location>
        <begin position="97"/>
        <end position="146"/>
    </location>
</feature>
<evidence type="ECO:0000256" key="2">
    <source>
        <dbReference type="ARBA" id="ARBA00022741"/>
    </source>
</evidence>
<protein>
    <recommendedName>
        <fullName evidence="4">Disease resistance protein winged helix domain-containing protein</fullName>
    </recommendedName>
</protein>
<dbReference type="SUPFAM" id="SSF52540">
    <property type="entry name" value="P-loop containing nucleoside triphosphate hydrolases"/>
    <property type="match status" value="1"/>
</dbReference>
<dbReference type="AlphaFoldDB" id="A0AAV6WWZ3"/>
<dbReference type="InterPro" id="IPR027417">
    <property type="entry name" value="P-loop_NTPase"/>
</dbReference>
<dbReference type="InterPro" id="IPR058922">
    <property type="entry name" value="WHD_DRP"/>
</dbReference>
<keyword evidence="6" id="KW-1185">Reference proteome</keyword>
<evidence type="ECO:0000313" key="5">
    <source>
        <dbReference type="EMBL" id="KAG8374718.1"/>
    </source>
</evidence>
<evidence type="ECO:0000256" key="3">
    <source>
        <dbReference type="ARBA" id="ARBA00022840"/>
    </source>
</evidence>
<evidence type="ECO:0000313" key="6">
    <source>
        <dbReference type="Proteomes" id="UP000826271"/>
    </source>
</evidence>
<reference evidence="5" key="1">
    <citation type="submission" date="2019-10" db="EMBL/GenBank/DDBJ databases">
        <authorList>
            <person name="Zhang R."/>
            <person name="Pan Y."/>
            <person name="Wang J."/>
            <person name="Ma R."/>
            <person name="Yu S."/>
        </authorList>
    </citation>
    <scope>NUCLEOTIDE SEQUENCE</scope>
    <source>
        <strain evidence="5">LA-IB0</strain>
        <tissue evidence="5">Leaf</tissue>
    </source>
</reference>
<dbReference type="InterPro" id="IPR036388">
    <property type="entry name" value="WH-like_DNA-bd_sf"/>
</dbReference>
<dbReference type="GO" id="GO:0098542">
    <property type="term" value="P:defense response to other organism"/>
    <property type="evidence" value="ECO:0007669"/>
    <property type="project" value="TreeGrafter"/>
</dbReference>
<organism evidence="5 6">
    <name type="scientific">Buddleja alternifolia</name>
    <dbReference type="NCBI Taxonomy" id="168488"/>
    <lineage>
        <taxon>Eukaryota</taxon>
        <taxon>Viridiplantae</taxon>
        <taxon>Streptophyta</taxon>
        <taxon>Embryophyta</taxon>
        <taxon>Tracheophyta</taxon>
        <taxon>Spermatophyta</taxon>
        <taxon>Magnoliopsida</taxon>
        <taxon>eudicotyledons</taxon>
        <taxon>Gunneridae</taxon>
        <taxon>Pentapetalae</taxon>
        <taxon>asterids</taxon>
        <taxon>lamiids</taxon>
        <taxon>Lamiales</taxon>
        <taxon>Scrophulariaceae</taxon>
        <taxon>Buddlejeae</taxon>
        <taxon>Buddleja</taxon>
    </lineage>
</organism>
<keyword evidence="2" id="KW-0547">Nucleotide-binding</keyword>